<dbReference type="InterPro" id="IPR004675">
    <property type="entry name" value="AhpD_core"/>
</dbReference>
<dbReference type="PANTHER" id="PTHR35446">
    <property type="entry name" value="SI:CH211-175M2.5"/>
    <property type="match status" value="1"/>
</dbReference>
<dbReference type="Proteomes" id="UP000288794">
    <property type="component" value="Unassembled WGS sequence"/>
</dbReference>
<evidence type="ECO:0000313" key="3">
    <source>
        <dbReference type="Proteomes" id="UP000288794"/>
    </source>
</evidence>
<evidence type="ECO:0000313" key="2">
    <source>
        <dbReference type="EMBL" id="RWR03617.1"/>
    </source>
</evidence>
<keyword evidence="2" id="KW-0575">Peroxidase</keyword>
<comment type="caution">
    <text evidence="2">The sequence shown here is derived from an EMBL/GenBank/DDBJ whole genome shotgun (WGS) entry which is preliminary data.</text>
</comment>
<keyword evidence="2" id="KW-0560">Oxidoreductase</keyword>
<dbReference type="InterPro" id="IPR029032">
    <property type="entry name" value="AhpD-like"/>
</dbReference>
<keyword evidence="3" id="KW-1185">Reference proteome</keyword>
<dbReference type="Gene3D" id="1.20.1290.10">
    <property type="entry name" value="AhpD-like"/>
    <property type="match status" value="1"/>
</dbReference>
<evidence type="ECO:0000259" key="1">
    <source>
        <dbReference type="Pfam" id="PF02627"/>
    </source>
</evidence>
<dbReference type="SUPFAM" id="SSF69118">
    <property type="entry name" value="AhpD-like"/>
    <property type="match status" value="1"/>
</dbReference>
<dbReference type="RefSeq" id="WP_128174462.1">
    <property type="nucleotide sequence ID" value="NZ_CP071409.1"/>
</dbReference>
<reference evidence="2 3" key="1">
    <citation type="submission" date="2014-04" db="EMBL/GenBank/DDBJ databases">
        <title>Draft genome sequence of Pantoea beijingensis strain LMG 27579, an emerging pathogen to Pleurotus eryngii with potential industrial application.</title>
        <authorList>
            <person name="Xu F."/>
            <person name="Liu Y."/>
            <person name="Wang S."/>
            <person name="Yin Y."/>
            <person name="Ma Y."/>
            <person name="Zhao S."/>
            <person name="Rong C."/>
        </authorList>
    </citation>
    <scope>NUCLEOTIDE SEQUENCE [LARGE SCALE GENOMIC DNA]</scope>
    <source>
        <strain evidence="2 3">LMG 27579</strain>
    </source>
</reference>
<proteinExistence type="predicted"/>
<dbReference type="AlphaFoldDB" id="A0A443IHS6"/>
<dbReference type="GO" id="GO:0051920">
    <property type="term" value="F:peroxiredoxin activity"/>
    <property type="evidence" value="ECO:0007669"/>
    <property type="project" value="InterPro"/>
</dbReference>
<accession>A0A443IHS6</accession>
<name>A0A443IHS6_9GAMM</name>
<dbReference type="Pfam" id="PF02627">
    <property type="entry name" value="CMD"/>
    <property type="match status" value="1"/>
</dbReference>
<gene>
    <name evidence="2" type="ORF">ED28_01120</name>
</gene>
<dbReference type="EMBL" id="JMEE01000001">
    <property type="protein sequence ID" value="RWR03617.1"/>
    <property type="molecule type" value="Genomic_DNA"/>
</dbReference>
<protein>
    <submittedName>
        <fullName evidence="2">Alkylhydroperoxidase</fullName>
    </submittedName>
</protein>
<sequence length="185" mass="20041">MSRTILHTIESAPEASRPFLENAKKQSGFIPNLLAALANSPESINTYITVSGINSKNSLSASEREVVQLVAATLHGCGFCVAGHSATVEKKALMNEADLLALRQQQRLPDARLEAVAAFTRAVILKRGAVSDAEYQAFHQAGFDQQQALDVILGVSLATLCNFANSFAQTPLNAELSRWEWDNNQ</sequence>
<dbReference type="InterPro" id="IPR003779">
    <property type="entry name" value="CMD-like"/>
</dbReference>
<dbReference type="PANTHER" id="PTHR35446:SF3">
    <property type="entry name" value="CMD DOMAIN-CONTAINING PROTEIN"/>
    <property type="match status" value="1"/>
</dbReference>
<feature type="domain" description="Carboxymuconolactone decarboxylase-like" evidence="1">
    <location>
        <begin position="53"/>
        <end position="111"/>
    </location>
</feature>
<organism evidence="2 3">
    <name type="scientific">[Pantoea] beijingensis</name>
    <dbReference type="NCBI Taxonomy" id="1324864"/>
    <lineage>
        <taxon>Bacteria</taxon>
        <taxon>Pseudomonadati</taxon>
        <taxon>Pseudomonadota</taxon>
        <taxon>Gammaproteobacteria</taxon>
        <taxon>Enterobacterales</taxon>
        <taxon>Erwiniaceae</taxon>
        <taxon>Erwinia</taxon>
    </lineage>
</organism>
<dbReference type="NCBIfam" id="TIGR00778">
    <property type="entry name" value="ahpD_dom"/>
    <property type="match status" value="1"/>
</dbReference>